<evidence type="ECO:0000259" key="1">
    <source>
        <dbReference type="Pfam" id="PF02627"/>
    </source>
</evidence>
<evidence type="ECO:0000313" key="3">
    <source>
        <dbReference type="Proteomes" id="UP000654913"/>
    </source>
</evidence>
<evidence type="ECO:0000313" key="2">
    <source>
        <dbReference type="EMBL" id="BCS23884.1"/>
    </source>
</evidence>
<dbReference type="OrthoDB" id="9998495at2759"/>
<proteinExistence type="predicted"/>
<dbReference type="SUPFAM" id="SSF69118">
    <property type="entry name" value="AhpD-like"/>
    <property type="match status" value="1"/>
</dbReference>
<organism evidence="2 3">
    <name type="scientific">Aspergillus puulaauensis</name>
    <dbReference type="NCBI Taxonomy" id="1220207"/>
    <lineage>
        <taxon>Eukaryota</taxon>
        <taxon>Fungi</taxon>
        <taxon>Dikarya</taxon>
        <taxon>Ascomycota</taxon>
        <taxon>Pezizomycotina</taxon>
        <taxon>Eurotiomycetes</taxon>
        <taxon>Eurotiomycetidae</taxon>
        <taxon>Eurotiales</taxon>
        <taxon>Aspergillaceae</taxon>
        <taxon>Aspergillus</taxon>
    </lineage>
</organism>
<dbReference type="PANTHER" id="PTHR34846:SF9">
    <property type="entry name" value="4-CARBOXYMUCONOLACTONE DECARBOXYLASE FAMILY PROTEIN (AFU_ORTHOLOGUE AFUA_1G03690)"/>
    <property type="match status" value="1"/>
</dbReference>
<dbReference type="GO" id="GO:0051920">
    <property type="term" value="F:peroxiredoxin activity"/>
    <property type="evidence" value="ECO:0007669"/>
    <property type="project" value="InterPro"/>
</dbReference>
<sequence>MLLPYVADPPPTTTPYEAEILERMQARRAPNGLLPLDRALLHSFPIAEGWNTFFGAIRQRTSLTPAISELIMCRVAVLNGAWFEWEHHSPLLTEAGLSDAAVSVVRDSGADIPAKVAERVLSPAEGAVLRYTDAMTKTIAVPDKVSKALRELFSDREVVEITATCAGYNCVSRFLVALDIGKNQ</sequence>
<dbReference type="Gene3D" id="1.20.1290.10">
    <property type="entry name" value="AhpD-like"/>
    <property type="match status" value="1"/>
</dbReference>
<name>A0A7R7XMA0_9EURO</name>
<dbReference type="PANTHER" id="PTHR34846">
    <property type="entry name" value="4-CARBOXYMUCONOLACTONE DECARBOXYLASE FAMILY PROTEIN (AFU_ORTHOLOGUE AFUA_6G11590)"/>
    <property type="match status" value="1"/>
</dbReference>
<dbReference type="EMBL" id="AP024446">
    <property type="protein sequence ID" value="BCS23884.1"/>
    <property type="molecule type" value="Genomic_DNA"/>
</dbReference>
<dbReference type="AlphaFoldDB" id="A0A7R7XMA0"/>
<keyword evidence="3" id="KW-1185">Reference proteome</keyword>
<dbReference type="InterPro" id="IPR029032">
    <property type="entry name" value="AhpD-like"/>
</dbReference>
<protein>
    <recommendedName>
        <fullName evidence="1">Carboxymuconolactone decarboxylase-like domain-containing protein</fullName>
    </recommendedName>
</protein>
<accession>A0A7R7XMA0</accession>
<gene>
    <name evidence="2" type="ORF">APUU_40328S</name>
</gene>
<dbReference type="KEGG" id="apuu:APUU_40328S"/>
<dbReference type="InterPro" id="IPR003779">
    <property type="entry name" value="CMD-like"/>
</dbReference>
<dbReference type="RefSeq" id="XP_041556078.1">
    <property type="nucleotide sequence ID" value="XM_041703388.1"/>
</dbReference>
<dbReference type="Proteomes" id="UP000654913">
    <property type="component" value="Chromosome 4"/>
</dbReference>
<reference evidence="2" key="2">
    <citation type="submission" date="2021-02" db="EMBL/GenBank/DDBJ databases">
        <title>Aspergillus puulaauensis MK2 genome sequence.</title>
        <authorList>
            <person name="Futagami T."/>
            <person name="Mori K."/>
            <person name="Kadooka C."/>
            <person name="Tanaka T."/>
        </authorList>
    </citation>
    <scope>NUCLEOTIDE SEQUENCE</scope>
    <source>
        <strain evidence="2">MK2</strain>
    </source>
</reference>
<dbReference type="Pfam" id="PF02627">
    <property type="entry name" value="CMD"/>
    <property type="match status" value="1"/>
</dbReference>
<feature type="domain" description="Carboxymuconolactone decarboxylase-like" evidence="1">
    <location>
        <begin position="47"/>
        <end position="110"/>
    </location>
</feature>
<reference evidence="2" key="1">
    <citation type="submission" date="2021-01" db="EMBL/GenBank/DDBJ databases">
        <authorList>
            <consortium name="Aspergillus puulaauensis MK2 genome sequencing consortium"/>
            <person name="Kazuki M."/>
            <person name="Futagami T."/>
        </authorList>
    </citation>
    <scope>NUCLEOTIDE SEQUENCE</scope>
    <source>
        <strain evidence="2">MK2</strain>
    </source>
</reference>
<dbReference type="GeneID" id="64973889"/>